<evidence type="ECO:0000313" key="2">
    <source>
        <dbReference type="EMBL" id="DAE32791.1"/>
    </source>
</evidence>
<name>A0A8S5RN64_9VIRU</name>
<sequence length="225" mass="24107">MENIGGLGNAKAANTVEGLKQATAGYSKEVLIAAINQKVFTAEQARAIMTAKAVEAAEAQQIITTAGLTTAEATATGVTAGFKASIKGLGVELKALSSAHPILPGITVAIAAMAGAYKIINVCTTSFEELSEKAAELNSEIANSQSKMDSYTSKLDEVDQKIKDIQNLGTLSFTDKQELENLQNQRQELENLYNIEKARHDLAQSDLEKTLHAVKARRKADLHYE</sequence>
<protein>
    <submittedName>
        <fullName evidence="2">Uncharacterized protein</fullName>
    </submittedName>
</protein>
<keyword evidence="1" id="KW-0175">Coiled coil</keyword>
<feature type="coiled-coil region" evidence="1">
    <location>
        <begin position="127"/>
        <end position="199"/>
    </location>
</feature>
<accession>A0A8S5RN64</accession>
<reference evidence="2" key="1">
    <citation type="journal article" date="2021" name="Proc. Natl. Acad. Sci. U.S.A.">
        <title>A Catalog of Tens of Thousands of Viruses from Human Metagenomes Reveals Hidden Associations with Chronic Diseases.</title>
        <authorList>
            <person name="Tisza M.J."/>
            <person name="Buck C.B."/>
        </authorList>
    </citation>
    <scope>NUCLEOTIDE SEQUENCE</scope>
    <source>
        <strain evidence="2">Ct1Hk25</strain>
    </source>
</reference>
<organism evidence="2">
    <name type="scientific">virus sp. ct1Hk25</name>
    <dbReference type="NCBI Taxonomy" id="2825803"/>
    <lineage>
        <taxon>Viruses</taxon>
    </lineage>
</organism>
<evidence type="ECO:0000256" key="1">
    <source>
        <dbReference type="SAM" id="Coils"/>
    </source>
</evidence>
<proteinExistence type="predicted"/>
<dbReference type="EMBL" id="BK059129">
    <property type="protein sequence ID" value="DAE32791.1"/>
    <property type="molecule type" value="Genomic_DNA"/>
</dbReference>